<dbReference type="AlphaFoldDB" id="A0A074JYX9"/>
<protein>
    <recommendedName>
        <fullName evidence="3 6">Flagellar basal body rod protein FlgB</fullName>
    </recommendedName>
</protein>
<evidence type="ECO:0000256" key="2">
    <source>
        <dbReference type="ARBA" id="ARBA00009677"/>
    </source>
</evidence>
<dbReference type="InterPro" id="IPR006300">
    <property type="entry name" value="FlgB"/>
</dbReference>
<dbReference type="Proteomes" id="UP000027432">
    <property type="component" value="Unassembled WGS sequence"/>
</dbReference>
<sequence>MFENLEIMRMASAMATHASARQNAVAQNIANADTPGYAAHDLPAFAELYQSESAPDLRATRAGHIGADHSVTTGPEARIDPGVTSPDGNAVSLEEEMVKAVEVKRQHDLALAIYRSSMTVLRTALGRS</sequence>
<dbReference type="RefSeq" id="WP_038075939.1">
    <property type="nucleotide sequence ID" value="NZ_AUND01000012.1"/>
</dbReference>
<evidence type="ECO:0000313" key="9">
    <source>
        <dbReference type="EMBL" id="KEO54542.1"/>
    </source>
</evidence>
<dbReference type="Pfam" id="PF00460">
    <property type="entry name" value="Flg_bb_rod"/>
    <property type="match status" value="1"/>
</dbReference>
<gene>
    <name evidence="9" type="ORF">TP2_06320</name>
</gene>
<dbReference type="EMBL" id="AUND01000012">
    <property type="protein sequence ID" value="KEO54542.1"/>
    <property type="molecule type" value="Genomic_DNA"/>
</dbReference>
<evidence type="ECO:0000259" key="8">
    <source>
        <dbReference type="Pfam" id="PF00460"/>
    </source>
</evidence>
<name>A0A074JYX9_9RHOB</name>
<reference evidence="9 10" key="1">
    <citation type="submission" date="2013-07" db="EMBL/GenBank/DDBJ databases">
        <title>Thioclava pacifica DSM 10166 Genome Sequencing.</title>
        <authorList>
            <person name="Lai Q."/>
            <person name="Shao Z."/>
        </authorList>
    </citation>
    <scope>NUCLEOTIDE SEQUENCE [LARGE SCALE GENOMIC DNA]</scope>
    <source>
        <strain evidence="9 10">DSM 10166</strain>
    </source>
</reference>
<evidence type="ECO:0000256" key="7">
    <source>
        <dbReference type="SAM" id="MobiDB-lite"/>
    </source>
</evidence>
<dbReference type="eggNOG" id="COG1815">
    <property type="taxonomic scope" value="Bacteria"/>
</dbReference>
<evidence type="ECO:0000313" key="10">
    <source>
        <dbReference type="Proteomes" id="UP000027432"/>
    </source>
</evidence>
<feature type="domain" description="Flagellar basal body rod protein N-terminal" evidence="8">
    <location>
        <begin position="17"/>
        <end position="37"/>
    </location>
</feature>
<comment type="subcellular location">
    <subcellularLocation>
        <location evidence="1 6">Bacterial flagellum basal body</location>
    </subcellularLocation>
</comment>
<dbReference type="GO" id="GO:0071973">
    <property type="term" value="P:bacterial-type flagellum-dependent cell motility"/>
    <property type="evidence" value="ECO:0007669"/>
    <property type="project" value="InterPro"/>
</dbReference>
<keyword evidence="10" id="KW-1185">Reference proteome</keyword>
<dbReference type="NCBIfam" id="NF009270">
    <property type="entry name" value="PRK12627.1"/>
    <property type="match status" value="1"/>
</dbReference>
<organism evidence="9 10">
    <name type="scientific">Thioclava pacifica DSM 10166</name>
    <dbReference type="NCBI Taxonomy" id="1353537"/>
    <lineage>
        <taxon>Bacteria</taxon>
        <taxon>Pseudomonadati</taxon>
        <taxon>Pseudomonadota</taxon>
        <taxon>Alphaproteobacteria</taxon>
        <taxon>Rhodobacterales</taxon>
        <taxon>Paracoccaceae</taxon>
        <taxon>Thioclava</taxon>
    </lineage>
</organism>
<comment type="caution">
    <text evidence="9">The sequence shown here is derived from an EMBL/GenBank/DDBJ whole genome shotgun (WGS) entry which is preliminary data.</text>
</comment>
<evidence type="ECO:0000256" key="5">
    <source>
        <dbReference type="ARBA" id="ARBA00024934"/>
    </source>
</evidence>
<evidence type="ECO:0000256" key="4">
    <source>
        <dbReference type="ARBA" id="ARBA00023143"/>
    </source>
</evidence>
<keyword evidence="4 6" id="KW-0975">Bacterial flagellum</keyword>
<feature type="region of interest" description="Disordered" evidence="7">
    <location>
        <begin position="66"/>
        <end position="89"/>
    </location>
</feature>
<accession>A0A074JYX9</accession>
<dbReference type="PIRSF" id="PIRSF002889">
    <property type="entry name" value="Rod_FlgB"/>
    <property type="match status" value="1"/>
</dbReference>
<evidence type="ECO:0000256" key="1">
    <source>
        <dbReference type="ARBA" id="ARBA00004117"/>
    </source>
</evidence>
<evidence type="ECO:0000256" key="3">
    <source>
        <dbReference type="ARBA" id="ARBA00014376"/>
    </source>
</evidence>
<dbReference type="InterPro" id="IPR001444">
    <property type="entry name" value="Flag_bb_rod_N"/>
</dbReference>
<dbReference type="GO" id="GO:0030694">
    <property type="term" value="C:bacterial-type flagellum basal body, rod"/>
    <property type="evidence" value="ECO:0007669"/>
    <property type="project" value="InterPro"/>
</dbReference>
<dbReference type="OrthoDB" id="9788334at2"/>
<evidence type="ECO:0000256" key="6">
    <source>
        <dbReference type="PIRNR" id="PIRNR002889"/>
    </source>
</evidence>
<comment type="function">
    <text evidence="5 6">Structural component of flagellum, the bacterial motility apparatus. Part of the rod structure of flagellar basal body.</text>
</comment>
<comment type="similarity">
    <text evidence="2 6">Belongs to the flagella basal body rod proteins family.</text>
</comment>
<dbReference type="STRING" id="1353537.TP2_06320"/>
<comment type="subunit">
    <text evidence="6">The basal body constitutes a major portion of the flagellar organelle and consists of a number of rings mounted on a central rod.</text>
</comment>
<proteinExistence type="inferred from homology"/>